<evidence type="ECO:0000313" key="2">
    <source>
        <dbReference type="EMBL" id="GFT92637.1"/>
    </source>
</evidence>
<dbReference type="Proteomes" id="UP000887013">
    <property type="component" value="Unassembled WGS sequence"/>
</dbReference>
<sequence>MLKRVKGKEFAISYARTRCHEIKSPLKPDEGEIRYPKSDHVDDERNSKRDDKCSNSKERKEEMENWYQLH</sequence>
<evidence type="ECO:0000256" key="1">
    <source>
        <dbReference type="SAM" id="MobiDB-lite"/>
    </source>
</evidence>
<feature type="compositionally biased region" description="Basic and acidic residues" evidence="1">
    <location>
        <begin position="23"/>
        <end position="63"/>
    </location>
</feature>
<feature type="region of interest" description="Disordered" evidence="1">
    <location>
        <begin position="23"/>
        <end position="70"/>
    </location>
</feature>
<dbReference type="EMBL" id="BMAW01121104">
    <property type="protein sequence ID" value="GFT92637.1"/>
    <property type="molecule type" value="Genomic_DNA"/>
</dbReference>
<organism evidence="2 3">
    <name type="scientific">Nephila pilipes</name>
    <name type="common">Giant wood spider</name>
    <name type="synonym">Nephila maculata</name>
    <dbReference type="NCBI Taxonomy" id="299642"/>
    <lineage>
        <taxon>Eukaryota</taxon>
        <taxon>Metazoa</taxon>
        <taxon>Ecdysozoa</taxon>
        <taxon>Arthropoda</taxon>
        <taxon>Chelicerata</taxon>
        <taxon>Arachnida</taxon>
        <taxon>Araneae</taxon>
        <taxon>Araneomorphae</taxon>
        <taxon>Entelegynae</taxon>
        <taxon>Araneoidea</taxon>
        <taxon>Nephilidae</taxon>
        <taxon>Nephila</taxon>
    </lineage>
</organism>
<comment type="caution">
    <text evidence="2">The sequence shown here is derived from an EMBL/GenBank/DDBJ whole genome shotgun (WGS) entry which is preliminary data.</text>
</comment>
<proteinExistence type="predicted"/>
<accession>A0A8X6PW18</accession>
<reference evidence="2" key="1">
    <citation type="submission" date="2020-08" db="EMBL/GenBank/DDBJ databases">
        <title>Multicomponent nature underlies the extraordinary mechanical properties of spider dragline silk.</title>
        <authorList>
            <person name="Kono N."/>
            <person name="Nakamura H."/>
            <person name="Mori M."/>
            <person name="Yoshida Y."/>
            <person name="Ohtoshi R."/>
            <person name="Malay A.D."/>
            <person name="Moran D.A.P."/>
            <person name="Tomita M."/>
            <person name="Numata K."/>
            <person name="Arakawa K."/>
        </authorList>
    </citation>
    <scope>NUCLEOTIDE SEQUENCE</scope>
</reference>
<name>A0A8X6PW18_NEPPI</name>
<protein>
    <submittedName>
        <fullName evidence="2">Uncharacterized protein</fullName>
    </submittedName>
</protein>
<gene>
    <name evidence="2" type="ORF">NPIL_474571</name>
</gene>
<evidence type="ECO:0000313" key="3">
    <source>
        <dbReference type="Proteomes" id="UP000887013"/>
    </source>
</evidence>
<keyword evidence="3" id="KW-1185">Reference proteome</keyword>
<dbReference type="AlphaFoldDB" id="A0A8X6PW18"/>